<dbReference type="GO" id="GO:0000271">
    <property type="term" value="P:polysaccharide biosynthetic process"/>
    <property type="evidence" value="ECO:0007669"/>
    <property type="project" value="InterPro"/>
</dbReference>
<dbReference type="VEuPathDB" id="FungiDB:ASPFODRAFT_142234"/>
<dbReference type="Pfam" id="PF03721">
    <property type="entry name" value="UDPG_MGDP_dh_N"/>
    <property type="match status" value="2"/>
</dbReference>
<evidence type="ECO:0000256" key="4">
    <source>
        <dbReference type="ARBA" id="ARBA00023002"/>
    </source>
</evidence>
<dbReference type="PIRSF" id="PIRSF500134">
    <property type="entry name" value="UDPglc_DH_bac"/>
    <property type="match status" value="1"/>
</dbReference>
<comment type="pathway">
    <text evidence="1">Nucleotide-sugar biosynthesis; UDP-alpha-D-glucuronate biosynthesis; UDP-alpha-D-glucuronate from UDP-alpha-D-glucose: step 1/1.</text>
</comment>
<evidence type="ECO:0000256" key="3">
    <source>
        <dbReference type="ARBA" id="ARBA00012954"/>
    </source>
</evidence>
<feature type="binding site" evidence="8">
    <location>
        <position position="222"/>
    </location>
    <ligand>
        <name>NAD(+)</name>
        <dbReference type="ChEBI" id="CHEBI:57540"/>
    </ligand>
</feature>
<dbReference type="InterPro" id="IPR036291">
    <property type="entry name" value="NAD(P)-bd_dom_sf"/>
</dbReference>
<evidence type="ECO:0000256" key="5">
    <source>
        <dbReference type="ARBA" id="ARBA00023027"/>
    </source>
</evidence>
<comment type="caution">
    <text evidence="11">The sequence shown here is derived from an EMBL/GenBank/DDBJ whole genome shotgun (WGS) entry which is preliminary data.</text>
</comment>
<evidence type="ECO:0000256" key="2">
    <source>
        <dbReference type="ARBA" id="ARBA00006601"/>
    </source>
</evidence>
<reference evidence="12" key="2">
    <citation type="submission" date="2016-02" db="EMBL/GenBank/DDBJ databases">
        <title>Genome sequencing of Aspergillus luchuensis NBRC 4314.</title>
        <authorList>
            <person name="Yamada O."/>
        </authorList>
    </citation>
    <scope>NUCLEOTIDE SEQUENCE [LARGE SCALE GENOMIC DNA]</scope>
    <source>
        <strain evidence="12">RIB 2604</strain>
    </source>
</reference>
<dbReference type="SUPFAM" id="SSF51735">
    <property type="entry name" value="NAD(P)-binding Rossmann-fold domains"/>
    <property type="match status" value="1"/>
</dbReference>
<evidence type="ECO:0000313" key="12">
    <source>
        <dbReference type="Proteomes" id="UP000075230"/>
    </source>
</evidence>
<gene>
    <name evidence="11" type="ORF">RIB2604_04300260</name>
</gene>
<dbReference type="Pfam" id="PF03720">
    <property type="entry name" value="UDPG_MGDP_dh_C"/>
    <property type="match status" value="1"/>
</dbReference>
<dbReference type="InterPro" id="IPR014026">
    <property type="entry name" value="UDP-Glc/GDP-Man_DH_dimer"/>
</dbReference>
<protein>
    <recommendedName>
        <fullName evidence="3">UDP-glucose 6-dehydrogenase</fullName>
        <ecNumber evidence="3">1.1.1.22</ecNumber>
    </recommendedName>
</protein>
<comment type="catalytic activity">
    <reaction evidence="6">
        <text>UDP-alpha-D-glucose + 2 NAD(+) + H2O = UDP-alpha-D-glucuronate + 2 NADH + 3 H(+)</text>
        <dbReference type="Rhea" id="RHEA:23596"/>
        <dbReference type="ChEBI" id="CHEBI:15377"/>
        <dbReference type="ChEBI" id="CHEBI:15378"/>
        <dbReference type="ChEBI" id="CHEBI:57540"/>
        <dbReference type="ChEBI" id="CHEBI:57945"/>
        <dbReference type="ChEBI" id="CHEBI:58052"/>
        <dbReference type="ChEBI" id="CHEBI:58885"/>
        <dbReference type="EC" id="1.1.1.22"/>
    </reaction>
</comment>
<organism evidence="11 12">
    <name type="scientific">Aspergillus kawachii</name>
    <name type="common">White koji mold</name>
    <name type="synonym">Aspergillus awamori var. kawachi</name>
    <dbReference type="NCBI Taxonomy" id="1069201"/>
    <lineage>
        <taxon>Eukaryota</taxon>
        <taxon>Fungi</taxon>
        <taxon>Dikarya</taxon>
        <taxon>Ascomycota</taxon>
        <taxon>Pezizomycotina</taxon>
        <taxon>Eurotiomycetes</taxon>
        <taxon>Eurotiomycetidae</taxon>
        <taxon>Eurotiales</taxon>
        <taxon>Aspergillaceae</taxon>
        <taxon>Aspergillus</taxon>
        <taxon>Aspergillus subgen. Circumdati</taxon>
    </lineage>
</organism>
<keyword evidence="5 8" id="KW-0520">NAD</keyword>
<dbReference type="SUPFAM" id="SSF52413">
    <property type="entry name" value="UDP-glucose/GDP-mannose dehydrogenase C-terminal domain"/>
    <property type="match status" value="1"/>
</dbReference>
<feature type="binding site" evidence="7">
    <location>
        <position position="312"/>
    </location>
    <ligand>
        <name>substrate</name>
    </ligand>
</feature>
<dbReference type="SMART" id="SM00984">
    <property type="entry name" value="UDPG_MGDP_dh_C"/>
    <property type="match status" value="1"/>
</dbReference>
<dbReference type="PIRSF" id="PIRSF000124">
    <property type="entry name" value="UDPglc_GDPman_dh"/>
    <property type="match status" value="1"/>
</dbReference>
<dbReference type="GO" id="GO:0006024">
    <property type="term" value="P:glycosaminoglycan biosynthetic process"/>
    <property type="evidence" value="ECO:0007669"/>
    <property type="project" value="TreeGrafter"/>
</dbReference>
<keyword evidence="4" id="KW-0560">Oxidoreductase</keyword>
<evidence type="ECO:0000256" key="9">
    <source>
        <dbReference type="SAM" id="SignalP"/>
    </source>
</evidence>
<proteinExistence type="inferred from homology"/>
<dbReference type="GO" id="GO:0005634">
    <property type="term" value="C:nucleus"/>
    <property type="evidence" value="ECO:0007669"/>
    <property type="project" value="TreeGrafter"/>
</dbReference>
<dbReference type="Gene3D" id="3.40.50.720">
    <property type="entry name" value="NAD(P)-binding Rossmann-like Domain"/>
    <property type="match status" value="2"/>
</dbReference>
<dbReference type="EMBL" id="BCWF01000042">
    <property type="protein sequence ID" value="GAT31297.1"/>
    <property type="molecule type" value="Genomic_DNA"/>
</dbReference>
<dbReference type="Gene3D" id="1.20.5.100">
    <property type="entry name" value="Cytochrome c1, transmembrane anchor, C-terminal"/>
    <property type="match status" value="1"/>
</dbReference>
<dbReference type="Pfam" id="PF00984">
    <property type="entry name" value="UDPG_MGDP_dh"/>
    <property type="match status" value="1"/>
</dbReference>
<dbReference type="InterPro" id="IPR008927">
    <property type="entry name" value="6-PGluconate_DH-like_C_sf"/>
</dbReference>
<dbReference type="EC" id="1.1.1.22" evidence="3"/>
<dbReference type="InterPro" id="IPR014027">
    <property type="entry name" value="UDP-Glc/GDP-Man_DH_C"/>
</dbReference>
<sequence>MMPFFPLLFVLASITLFFSRRRYKTIESAEPPVVVKGHTYSDSVDETELQPLESKKVEDVRSACIIGAGHVGKRAAIAFRSSALTAVVLASQNPHIQFSVVDNDAGLIDAWNSDRPPVFEPGLEEMLFEEISSLSLDASAVPNQSIASDSSQPRKRKLTNLTFSTNIHAGVAAADLVFLCSEISSTITIDEKERLDLSQLEFAIRAIAQVSTGHKIIVQKSTAPCGVVQRMKKILRKTASPSASFDVLSNPDFLVPGTALHDLLYPPRIIIGHIFSEDMSPGALSALKKLYIPWVSEERIITMDAWSSELGKIAANAFLAQQISSLHSLSAICESTNANINHITQTLGLPQRVGFGFGNSHLQTEVLCLVYLARELGLQQVAEYWRAVLRMNDSHNRRISQRVLSQLSGDLTEQKIAILGFTPKENNNQYSVALGLVRDLSRNGVKVGIYDPFIPAGQLENTLRASNASLETVTVAESVEAACAGCSAVILHTDWETFGHEKVRWQGIAGQMQSPKVFLDPYGVFDQFKMQQWGFKMLQHVAQMEVIRCHDSVVERLMFDF</sequence>
<dbReference type="InterPro" id="IPR028357">
    <property type="entry name" value="UDPglc_DH_bac"/>
</dbReference>
<feature type="domain" description="UDP-glucose/GDP-mannose dehydrogenase C-terminal" evidence="10">
    <location>
        <begin position="417"/>
        <end position="527"/>
    </location>
</feature>
<dbReference type="SUPFAM" id="SSF48179">
    <property type="entry name" value="6-phosphogluconate dehydrogenase C-terminal domain-like"/>
    <property type="match status" value="1"/>
</dbReference>
<evidence type="ECO:0000256" key="8">
    <source>
        <dbReference type="PIRSR" id="PIRSR500134-3"/>
    </source>
</evidence>
<feature type="chain" id="PRO_5007524482" description="UDP-glucose 6-dehydrogenase" evidence="9">
    <location>
        <begin position="20"/>
        <end position="561"/>
    </location>
</feature>
<dbReference type="GO" id="GO:0006065">
    <property type="term" value="P:UDP-glucuronate biosynthetic process"/>
    <property type="evidence" value="ECO:0007669"/>
    <property type="project" value="UniProtKB-UniPathway"/>
</dbReference>
<evidence type="ECO:0000256" key="1">
    <source>
        <dbReference type="ARBA" id="ARBA00004701"/>
    </source>
</evidence>
<feature type="signal peptide" evidence="9">
    <location>
        <begin position="1"/>
        <end position="19"/>
    </location>
</feature>
<evidence type="ECO:0000313" key="11">
    <source>
        <dbReference type="EMBL" id="GAT31297.1"/>
    </source>
</evidence>
<dbReference type="PANTHER" id="PTHR11374">
    <property type="entry name" value="UDP-GLUCOSE DEHYDROGENASE/UDP-MANNAC DEHYDROGENASE"/>
    <property type="match status" value="1"/>
</dbReference>
<reference evidence="11 12" key="1">
    <citation type="journal article" date="2016" name="DNA Res.">
        <title>Genome sequence of Aspergillus luchuensis NBRC 4314.</title>
        <authorList>
            <person name="Yamada O."/>
            <person name="Machida M."/>
            <person name="Hosoyama A."/>
            <person name="Goto M."/>
            <person name="Takahashi T."/>
            <person name="Futagami T."/>
            <person name="Yamagata Y."/>
            <person name="Takeuchi M."/>
            <person name="Kobayashi T."/>
            <person name="Koike H."/>
            <person name="Abe K."/>
            <person name="Asai K."/>
            <person name="Arita M."/>
            <person name="Fujita N."/>
            <person name="Fukuda K."/>
            <person name="Higa K."/>
            <person name="Horikawa H."/>
            <person name="Ishikawa T."/>
            <person name="Jinno K."/>
            <person name="Kato Y."/>
            <person name="Kirimura K."/>
            <person name="Mizutani O."/>
            <person name="Nakasone K."/>
            <person name="Sano M."/>
            <person name="Shiraishi Y."/>
            <person name="Tsukahara M."/>
            <person name="Gomi K."/>
        </authorList>
    </citation>
    <scope>NUCLEOTIDE SEQUENCE [LARGE SCALE GENOMIC DNA]</scope>
    <source>
        <strain evidence="11 12">RIB 2604</strain>
    </source>
</reference>
<dbReference type="UniPathway" id="UPA00038">
    <property type="reaction ID" value="UER00491"/>
</dbReference>
<dbReference type="PANTHER" id="PTHR11374:SF57">
    <property type="entry name" value="DEHYDROGENASE UGD1, PUTATIVE (AFU_ORTHOLOGUE AFUA_8G00920)-RELATED"/>
    <property type="match status" value="1"/>
</dbReference>
<feature type="binding site" evidence="7">
    <location>
        <position position="358"/>
    </location>
    <ligand>
        <name>substrate</name>
    </ligand>
</feature>
<comment type="similarity">
    <text evidence="2">Belongs to the UDP-glucose/GDP-mannose dehydrogenase family.</text>
</comment>
<dbReference type="InterPro" id="IPR028356">
    <property type="entry name" value="UDPglc_DH_euk"/>
</dbReference>
<feature type="binding site" evidence="7">
    <location>
        <position position="424"/>
    </location>
    <ligand>
        <name>substrate</name>
    </ligand>
</feature>
<name>A0A146G1B5_ASPKA</name>
<feature type="binding site" evidence="8">
    <location>
        <position position="186"/>
    </location>
    <ligand>
        <name>NAD(+)</name>
        <dbReference type="ChEBI" id="CHEBI:57540"/>
    </ligand>
</feature>
<evidence type="ECO:0000259" key="10">
    <source>
        <dbReference type="SMART" id="SM00984"/>
    </source>
</evidence>
<dbReference type="GO" id="GO:0051287">
    <property type="term" value="F:NAD binding"/>
    <property type="evidence" value="ECO:0007669"/>
    <property type="project" value="InterPro"/>
</dbReference>
<dbReference type="InterPro" id="IPR036220">
    <property type="entry name" value="UDP-Glc/GDP-Man_DH_C_sf"/>
</dbReference>
<evidence type="ECO:0000256" key="7">
    <source>
        <dbReference type="PIRSR" id="PIRSR500134-2"/>
    </source>
</evidence>
<dbReference type="GO" id="GO:0003979">
    <property type="term" value="F:UDP-glucose 6-dehydrogenase activity"/>
    <property type="evidence" value="ECO:0007669"/>
    <property type="project" value="UniProtKB-EC"/>
</dbReference>
<keyword evidence="9" id="KW-0732">Signal</keyword>
<dbReference type="InterPro" id="IPR017476">
    <property type="entry name" value="UDP-Glc/GDP-Man"/>
</dbReference>
<dbReference type="AlphaFoldDB" id="A0A146G1B5"/>
<accession>A0A146G1B5</accession>
<evidence type="ECO:0000256" key="6">
    <source>
        <dbReference type="ARBA" id="ARBA00047473"/>
    </source>
</evidence>
<dbReference type="Proteomes" id="UP000075230">
    <property type="component" value="Unassembled WGS sequence"/>
</dbReference>
<dbReference type="InterPro" id="IPR001732">
    <property type="entry name" value="UDP-Glc/GDP-Man_DH_N"/>
</dbReference>